<protein>
    <submittedName>
        <fullName evidence="2">Uncharacterized protein</fullName>
    </submittedName>
</protein>
<keyword evidence="3" id="KW-1185">Reference proteome</keyword>
<dbReference type="InParanoid" id="A0A0C2X2R8"/>
<keyword evidence="1" id="KW-1133">Transmembrane helix</keyword>
<accession>A0A0C2X2R8</accession>
<evidence type="ECO:0000313" key="3">
    <source>
        <dbReference type="Proteomes" id="UP000054549"/>
    </source>
</evidence>
<evidence type="ECO:0000256" key="1">
    <source>
        <dbReference type="SAM" id="Phobius"/>
    </source>
</evidence>
<keyword evidence="1" id="KW-0812">Transmembrane</keyword>
<sequence>MARWDGRPPKTKLSTNKLEAGGHHALNLSFPTSVVYMLHDYASTTTTYQSLFFSSIILGPWWIPSQSIQILFSILAYMAFAVWPVCTIYLHHSLS</sequence>
<keyword evidence="1" id="KW-0472">Membrane</keyword>
<gene>
    <name evidence="2" type="ORF">M378DRAFT_672335</name>
</gene>
<name>A0A0C2X2R8_AMAMK</name>
<dbReference type="Proteomes" id="UP000054549">
    <property type="component" value="Unassembled WGS sequence"/>
</dbReference>
<dbReference type="AlphaFoldDB" id="A0A0C2X2R8"/>
<proteinExistence type="predicted"/>
<feature type="transmembrane region" description="Helical" evidence="1">
    <location>
        <begin position="70"/>
        <end position="90"/>
    </location>
</feature>
<organism evidence="2 3">
    <name type="scientific">Amanita muscaria (strain Koide BX008)</name>
    <dbReference type="NCBI Taxonomy" id="946122"/>
    <lineage>
        <taxon>Eukaryota</taxon>
        <taxon>Fungi</taxon>
        <taxon>Dikarya</taxon>
        <taxon>Basidiomycota</taxon>
        <taxon>Agaricomycotina</taxon>
        <taxon>Agaricomycetes</taxon>
        <taxon>Agaricomycetidae</taxon>
        <taxon>Agaricales</taxon>
        <taxon>Pluteineae</taxon>
        <taxon>Amanitaceae</taxon>
        <taxon>Amanita</taxon>
    </lineage>
</organism>
<evidence type="ECO:0000313" key="2">
    <source>
        <dbReference type="EMBL" id="KIL63456.1"/>
    </source>
</evidence>
<reference evidence="2 3" key="1">
    <citation type="submission" date="2014-04" db="EMBL/GenBank/DDBJ databases">
        <title>Evolutionary Origins and Diversification of the Mycorrhizal Mutualists.</title>
        <authorList>
            <consortium name="DOE Joint Genome Institute"/>
            <consortium name="Mycorrhizal Genomics Consortium"/>
            <person name="Kohler A."/>
            <person name="Kuo A."/>
            <person name="Nagy L.G."/>
            <person name="Floudas D."/>
            <person name="Copeland A."/>
            <person name="Barry K.W."/>
            <person name="Cichocki N."/>
            <person name="Veneault-Fourrey C."/>
            <person name="LaButti K."/>
            <person name="Lindquist E.A."/>
            <person name="Lipzen A."/>
            <person name="Lundell T."/>
            <person name="Morin E."/>
            <person name="Murat C."/>
            <person name="Riley R."/>
            <person name="Ohm R."/>
            <person name="Sun H."/>
            <person name="Tunlid A."/>
            <person name="Henrissat B."/>
            <person name="Grigoriev I.V."/>
            <person name="Hibbett D.S."/>
            <person name="Martin F."/>
        </authorList>
    </citation>
    <scope>NUCLEOTIDE SEQUENCE [LARGE SCALE GENOMIC DNA]</scope>
    <source>
        <strain evidence="2 3">Koide BX008</strain>
    </source>
</reference>
<dbReference type="EMBL" id="KN818259">
    <property type="protein sequence ID" value="KIL63456.1"/>
    <property type="molecule type" value="Genomic_DNA"/>
</dbReference>
<dbReference type="HOGENOM" id="CLU_2372322_0_0_1"/>
<feature type="transmembrane region" description="Helical" evidence="1">
    <location>
        <begin position="46"/>
        <end position="63"/>
    </location>
</feature>